<dbReference type="EMBL" id="VEPZ02000918">
    <property type="protein sequence ID" value="KAE8711208.1"/>
    <property type="molecule type" value="Genomic_DNA"/>
</dbReference>
<dbReference type="Proteomes" id="UP000436088">
    <property type="component" value="Unassembled WGS sequence"/>
</dbReference>
<evidence type="ECO:0000313" key="1">
    <source>
        <dbReference type="EMBL" id="KAE8711208.1"/>
    </source>
</evidence>
<keyword evidence="2" id="KW-1185">Reference proteome</keyword>
<gene>
    <name evidence="1" type="ORF">F3Y22_tig00110300pilonHSYRG00019</name>
</gene>
<protein>
    <submittedName>
        <fullName evidence="1">Uncharacterized protein</fullName>
    </submittedName>
</protein>
<comment type="caution">
    <text evidence="1">The sequence shown here is derived from an EMBL/GenBank/DDBJ whole genome shotgun (WGS) entry which is preliminary data.</text>
</comment>
<proteinExistence type="predicted"/>
<evidence type="ECO:0000313" key="2">
    <source>
        <dbReference type="Proteomes" id="UP000436088"/>
    </source>
</evidence>
<reference evidence="1" key="1">
    <citation type="submission" date="2019-09" db="EMBL/GenBank/DDBJ databases">
        <title>Draft genome information of white flower Hibiscus syriacus.</title>
        <authorList>
            <person name="Kim Y.-M."/>
        </authorList>
    </citation>
    <scope>NUCLEOTIDE SEQUENCE [LARGE SCALE GENOMIC DNA]</scope>
    <source>
        <strain evidence="1">YM2019G1</strain>
    </source>
</reference>
<accession>A0A6A3B5R6</accession>
<dbReference type="AlphaFoldDB" id="A0A6A3B5R6"/>
<organism evidence="1 2">
    <name type="scientific">Hibiscus syriacus</name>
    <name type="common">Rose of Sharon</name>
    <dbReference type="NCBI Taxonomy" id="106335"/>
    <lineage>
        <taxon>Eukaryota</taxon>
        <taxon>Viridiplantae</taxon>
        <taxon>Streptophyta</taxon>
        <taxon>Embryophyta</taxon>
        <taxon>Tracheophyta</taxon>
        <taxon>Spermatophyta</taxon>
        <taxon>Magnoliopsida</taxon>
        <taxon>eudicotyledons</taxon>
        <taxon>Gunneridae</taxon>
        <taxon>Pentapetalae</taxon>
        <taxon>rosids</taxon>
        <taxon>malvids</taxon>
        <taxon>Malvales</taxon>
        <taxon>Malvaceae</taxon>
        <taxon>Malvoideae</taxon>
        <taxon>Hibiscus</taxon>
    </lineage>
</organism>
<sequence length="75" mass="8183">MVQAAHDGDLALDVGHQADIGKFPFVDDLNGDALSSAYVTGMMNLGEGATTQEPAELVFIEQGVFWNMFELGHRW</sequence>
<name>A0A6A3B5R6_HIBSY</name>